<reference evidence="2" key="1">
    <citation type="submission" date="2022-11" db="EMBL/GenBank/DDBJ databases">
        <title>Chromosome-level genome of Pogonophryne albipinna.</title>
        <authorList>
            <person name="Jo E."/>
        </authorList>
    </citation>
    <scope>NUCLEOTIDE SEQUENCE</scope>
    <source>
        <strain evidence="2">SGF0006</strain>
        <tissue evidence="2">Muscle</tissue>
    </source>
</reference>
<dbReference type="GO" id="GO:0071011">
    <property type="term" value="C:precatalytic spliceosome"/>
    <property type="evidence" value="ECO:0007669"/>
    <property type="project" value="TreeGrafter"/>
</dbReference>
<dbReference type="PANTHER" id="PTHR45762:SF14">
    <property type="entry name" value="SI:CH211-197H24.6"/>
    <property type="match status" value="1"/>
</dbReference>
<evidence type="ECO:0000313" key="2">
    <source>
        <dbReference type="EMBL" id="KAJ4930868.1"/>
    </source>
</evidence>
<proteinExistence type="predicted"/>
<feature type="compositionally biased region" description="Polar residues" evidence="1">
    <location>
        <begin position="30"/>
        <end position="48"/>
    </location>
</feature>
<accession>A0AAD6AS17</accession>
<dbReference type="GO" id="GO:0003727">
    <property type="term" value="F:single-stranded RNA binding"/>
    <property type="evidence" value="ECO:0007669"/>
    <property type="project" value="TreeGrafter"/>
</dbReference>
<evidence type="ECO:0000256" key="1">
    <source>
        <dbReference type="SAM" id="MobiDB-lite"/>
    </source>
</evidence>
<feature type="region of interest" description="Disordered" evidence="1">
    <location>
        <begin position="386"/>
        <end position="428"/>
    </location>
</feature>
<gene>
    <name evidence="2" type="ORF">JOQ06_025171</name>
</gene>
<dbReference type="Proteomes" id="UP001219934">
    <property type="component" value="Unassembled WGS sequence"/>
</dbReference>
<feature type="region of interest" description="Disordered" evidence="1">
    <location>
        <begin position="269"/>
        <end position="299"/>
    </location>
</feature>
<organism evidence="2 3">
    <name type="scientific">Pogonophryne albipinna</name>
    <dbReference type="NCBI Taxonomy" id="1090488"/>
    <lineage>
        <taxon>Eukaryota</taxon>
        <taxon>Metazoa</taxon>
        <taxon>Chordata</taxon>
        <taxon>Craniata</taxon>
        <taxon>Vertebrata</taxon>
        <taxon>Euteleostomi</taxon>
        <taxon>Actinopterygii</taxon>
        <taxon>Neopterygii</taxon>
        <taxon>Teleostei</taxon>
        <taxon>Neoteleostei</taxon>
        <taxon>Acanthomorphata</taxon>
        <taxon>Eupercaria</taxon>
        <taxon>Perciformes</taxon>
        <taxon>Notothenioidei</taxon>
        <taxon>Pogonophryne</taxon>
    </lineage>
</organism>
<sequence>IASLRCRPCAWRNSLFVLKYISRETKEMEANSSANQHPPRNGPQSNPKRNNRRKQPQHSADIVFSKGATIQTLPALSKQLKGLTECVIGLQYVWEYRSPSKSVPPHYQCKLCAVSRLQHDMLAHVKGWKHSFRYLKKVHPNRVTHEEEEAIRDPAVRKTIKEVSAEVEKTEGRGQIKVILKEPYEVLAFKGLRSAAPKATAPLAHGMGPPPFGPSGPRFSDSRFSGEFPPQRGLLSDYPGEEYGEPGFGGFDYPTRQESLGSGMDQRPYPDGMGHRPAGIRDSFGSGGGKGGYGRGGLLEDPVSMYPDEYHGNQMRRSQMNRPMDKALERPGLMGAAPETGNLPNTLLTYLDTFRIENESDAQLVLKVTQKLTDVLMDYRLRSVSSGSSLNSFSMSSTGFSSETPKLMGSSDPFSGPSRYSKGPKYYK</sequence>
<dbReference type="GO" id="GO:0003725">
    <property type="term" value="F:double-stranded RNA binding"/>
    <property type="evidence" value="ECO:0007669"/>
    <property type="project" value="TreeGrafter"/>
</dbReference>
<name>A0AAD6AS17_9TELE</name>
<evidence type="ECO:0000313" key="3">
    <source>
        <dbReference type="Proteomes" id="UP001219934"/>
    </source>
</evidence>
<feature type="compositionally biased region" description="Low complexity" evidence="1">
    <location>
        <begin position="386"/>
        <end position="402"/>
    </location>
</feature>
<protein>
    <submittedName>
        <fullName evidence="2">Uncharacterized protein</fullName>
    </submittedName>
</protein>
<feature type="region of interest" description="Disordered" evidence="1">
    <location>
        <begin position="28"/>
        <end position="58"/>
    </location>
</feature>
<dbReference type="PANTHER" id="PTHR45762">
    <property type="entry name" value="ZINC FINGER RNA-BINDING PROTEIN"/>
    <property type="match status" value="1"/>
</dbReference>
<dbReference type="AlphaFoldDB" id="A0AAD6AS17"/>
<feature type="compositionally biased region" description="Gly residues" evidence="1">
    <location>
        <begin position="285"/>
        <end position="297"/>
    </location>
</feature>
<keyword evidence="3" id="KW-1185">Reference proteome</keyword>
<comment type="caution">
    <text evidence="2">The sequence shown here is derived from an EMBL/GenBank/DDBJ whole genome shotgun (WGS) entry which is preliminary data.</text>
</comment>
<feature type="non-terminal residue" evidence="2">
    <location>
        <position position="428"/>
    </location>
</feature>
<dbReference type="EMBL" id="JAPTMU010000015">
    <property type="protein sequence ID" value="KAJ4930868.1"/>
    <property type="molecule type" value="Genomic_DNA"/>
</dbReference>